<keyword evidence="3" id="KW-0285">Flavoprotein</keyword>
<comment type="caution">
    <text evidence="9">The sequence shown here is derived from an EMBL/GenBank/DDBJ whole genome shotgun (WGS) entry which is preliminary data.</text>
</comment>
<dbReference type="EMBL" id="PZJH01000001">
    <property type="protein sequence ID" value="RAK46224.1"/>
    <property type="molecule type" value="Genomic_DNA"/>
</dbReference>
<keyword evidence="10" id="KW-1185">Reference proteome</keyword>
<feature type="domain" description="Pyridine nucleotide-disulphide oxidoreductase dimerisation" evidence="7">
    <location>
        <begin position="329"/>
        <end position="424"/>
    </location>
</feature>
<evidence type="ECO:0000259" key="8">
    <source>
        <dbReference type="Pfam" id="PF07992"/>
    </source>
</evidence>
<name>A0A327ZXI2_9STAP</name>
<protein>
    <submittedName>
        <fullName evidence="9">CoA-disulfide reductase</fullName>
    </submittedName>
</protein>
<organism evidence="9 10">
    <name type="scientific">Macrococcus epidermidis</name>
    <dbReference type="NCBI Taxonomy" id="1902580"/>
    <lineage>
        <taxon>Bacteria</taxon>
        <taxon>Bacillati</taxon>
        <taxon>Bacillota</taxon>
        <taxon>Bacilli</taxon>
        <taxon>Bacillales</taxon>
        <taxon>Staphylococcaceae</taxon>
        <taxon>Macrococcus</taxon>
    </lineage>
</organism>
<proteinExistence type="inferred from homology"/>
<reference evidence="9 10" key="1">
    <citation type="journal article" date="2018" name="Front. Microbiol.">
        <title>Description and Comparative Genomics of Macrococcus caseolyticus subsp. hominis subsp. nov., Macrococcus goetzii sp. nov., Macrococcus epidermidis sp. nov., and Macrococcus bohemicus sp. nov., Novel Macrococci From Human Clinical Material With Virulence Potential and Suspected Uptake of Foreign DNA by Natural Transformation.</title>
        <authorList>
            <person name="Maslanova I."/>
            <person name="Wertheimer Z."/>
            <person name="Sedlacek I."/>
            <person name="Svec P."/>
            <person name="Indrakova A."/>
            <person name="Kovarovic V."/>
            <person name="Schumann P."/>
            <person name="Sproer C."/>
            <person name="Kralova S."/>
            <person name="Sedo O."/>
            <person name="Kristofova L."/>
            <person name="Vrbovska V."/>
            <person name="Fuzik T."/>
            <person name="Petras P."/>
            <person name="Zdrahal Z."/>
            <person name="Ruzickova V."/>
            <person name="Doskar J."/>
            <person name="Pantucek R."/>
        </authorList>
    </citation>
    <scope>NUCLEOTIDE SEQUENCE [LARGE SCALE GENOMIC DNA]</scope>
    <source>
        <strain evidence="9 10">01/688</strain>
    </source>
</reference>
<dbReference type="PANTHER" id="PTHR43429">
    <property type="entry name" value="PYRIDINE NUCLEOTIDE-DISULFIDE OXIDOREDUCTASE DOMAIN-CONTAINING"/>
    <property type="match status" value="1"/>
</dbReference>
<evidence type="ECO:0000256" key="4">
    <source>
        <dbReference type="ARBA" id="ARBA00022827"/>
    </source>
</evidence>
<dbReference type="PRINTS" id="PR00411">
    <property type="entry name" value="PNDRDTASEI"/>
</dbReference>
<dbReference type="InterPro" id="IPR050260">
    <property type="entry name" value="FAD-bd_OxRdtase"/>
</dbReference>
<comment type="similarity">
    <text evidence="2">Belongs to the class-III pyridine nucleotide-disulfide oxidoreductase family.</text>
</comment>
<sequence length="440" mass="49165">MMKVIVIGAVAGGATVASQLRRLSDAEITVYEKDRDMSFANCGLPYYLGGEVTPRNKLIAATESSFKTNKSITVKTYHEVVSVSAENKEIVVKDIKNNRTFTDTFDYLILSPGATQVKLPVLQGNHVFTLRNLEDTDKINNFIETEGAKDILIIGGGYISLELIENLKNRGLNITMLHRSSHLLKSVDPDMTKHIPDILEAHGVRVLLDDEVKTLDGKTVQLKSGRKFDYDMIITALGIKPNTQFLESSKIELTESGHIKVNAYFETNIPYIYALGDAIQTKYRHVDYPAQIALAWGAHRAASIIAHNIVNPQSTKFNGLLGTNIIRLFDYTFSSVGITPNMLDNFDYEIVQQTQKHHAGYMPDAEQISINVYFDKKTRKILRASAFGKYGVDKRIDIIATAMIGNLTIDDFKDIEIAYSPVYSSPKDIINMLGYKAEQK</sequence>
<evidence type="ECO:0000256" key="5">
    <source>
        <dbReference type="ARBA" id="ARBA00023002"/>
    </source>
</evidence>
<dbReference type="Pfam" id="PF07992">
    <property type="entry name" value="Pyr_redox_2"/>
    <property type="match status" value="1"/>
</dbReference>
<dbReference type="InterPro" id="IPR023753">
    <property type="entry name" value="FAD/NAD-binding_dom"/>
</dbReference>
<keyword evidence="4" id="KW-0274">FAD</keyword>
<dbReference type="AlphaFoldDB" id="A0A327ZXI2"/>
<dbReference type="Pfam" id="PF02852">
    <property type="entry name" value="Pyr_redox_dim"/>
    <property type="match status" value="1"/>
</dbReference>
<dbReference type="SUPFAM" id="SSF55424">
    <property type="entry name" value="FAD/NAD-linked reductases, dimerisation (C-terminal) domain"/>
    <property type="match status" value="1"/>
</dbReference>
<dbReference type="Gene3D" id="3.50.50.60">
    <property type="entry name" value="FAD/NAD(P)-binding domain"/>
    <property type="match status" value="2"/>
</dbReference>
<keyword evidence="6" id="KW-0676">Redox-active center</keyword>
<dbReference type="InterPro" id="IPR004099">
    <property type="entry name" value="Pyr_nucl-diS_OxRdtase_dimer"/>
</dbReference>
<feature type="domain" description="FAD/NAD(P)-binding" evidence="8">
    <location>
        <begin position="2"/>
        <end position="286"/>
    </location>
</feature>
<evidence type="ECO:0000313" key="9">
    <source>
        <dbReference type="EMBL" id="RAK46224.1"/>
    </source>
</evidence>
<dbReference type="RefSeq" id="WP_111714372.1">
    <property type="nucleotide sequence ID" value="NZ_JBHSSR010000001.1"/>
</dbReference>
<evidence type="ECO:0000259" key="7">
    <source>
        <dbReference type="Pfam" id="PF02852"/>
    </source>
</evidence>
<evidence type="ECO:0000313" key="10">
    <source>
        <dbReference type="Proteomes" id="UP000249808"/>
    </source>
</evidence>
<dbReference type="PRINTS" id="PR00368">
    <property type="entry name" value="FADPNR"/>
</dbReference>
<dbReference type="Proteomes" id="UP000249808">
    <property type="component" value="Unassembled WGS sequence"/>
</dbReference>
<dbReference type="InterPro" id="IPR016156">
    <property type="entry name" value="FAD/NAD-linked_Rdtase_dimer_sf"/>
</dbReference>
<keyword evidence="5" id="KW-0560">Oxidoreductase</keyword>
<evidence type="ECO:0000256" key="1">
    <source>
        <dbReference type="ARBA" id="ARBA00001974"/>
    </source>
</evidence>
<dbReference type="GO" id="GO:0016491">
    <property type="term" value="F:oxidoreductase activity"/>
    <property type="evidence" value="ECO:0007669"/>
    <property type="project" value="UniProtKB-KW"/>
</dbReference>
<gene>
    <name evidence="9" type="ORF">BHU61_01900</name>
</gene>
<comment type="cofactor">
    <cofactor evidence="1">
        <name>FAD</name>
        <dbReference type="ChEBI" id="CHEBI:57692"/>
    </cofactor>
</comment>
<dbReference type="PANTHER" id="PTHR43429:SF1">
    <property type="entry name" value="NAD(P)H SULFUR OXIDOREDUCTASE (COA-DEPENDENT)"/>
    <property type="match status" value="1"/>
</dbReference>
<evidence type="ECO:0000256" key="3">
    <source>
        <dbReference type="ARBA" id="ARBA00022630"/>
    </source>
</evidence>
<evidence type="ECO:0000256" key="6">
    <source>
        <dbReference type="ARBA" id="ARBA00023284"/>
    </source>
</evidence>
<evidence type="ECO:0000256" key="2">
    <source>
        <dbReference type="ARBA" id="ARBA00009130"/>
    </source>
</evidence>
<dbReference type="InterPro" id="IPR036188">
    <property type="entry name" value="FAD/NAD-bd_sf"/>
</dbReference>
<accession>A0A327ZXI2</accession>
<dbReference type="SUPFAM" id="SSF51905">
    <property type="entry name" value="FAD/NAD(P)-binding domain"/>
    <property type="match status" value="1"/>
</dbReference>
<dbReference type="NCBIfam" id="NF010037">
    <property type="entry name" value="PRK13512.1"/>
    <property type="match status" value="1"/>
</dbReference>